<comment type="caution">
    <text evidence="1">The sequence shown here is derived from an EMBL/GenBank/DDBJ whole genome shotgun (WGS) entry which is preliminary data.</text>
</comment>
<dbReference type="AlphaFoldDB" id="A0A9D4G8F8"/>
<name>A0A9D4G8F8_DREPO</name>
<evidence type="ECO:0000313" key="1">
    <source>
        <dbReference type="EMBL" id="KAH3812393.1"/>
    </source>
</evidence>
<reference evidence="1" key="2">
    <citation type="submission" date="2020-11" db="EMBL/GenBank/DDBJ databases">
        <authorList>
            <person name="McCartney M.A."/>
            <person name="Auch B."/>
            <person name="Kono T."/>
            <person name="Mallez S."/>
            <person name="Becker A."/>
            <person name="Gohl D.M."/>
            <person name="Silverstein K.A.T."/>
            <person name="Koren S."/>
            <person name="Bechman K.B."/>
            <person name="Herman A."/>
            <person name="Abrahante J.E."/>
            <person name="Garbe J."/>
        </authorList>
    </citation>
    <scope>NUCLEOTIDE SEQUENCE</scope>
    <source>
        <strain evidence="1">Duluth1</strain>
        <tissue evidence="1">Whole animal</tissue>
    </source>
</reference>
<protein>
    <submittedName>
        <fullName evidence="1">Uncharacterized protein</fullName>
    </submittedName>
</protein>
<dbReference type="Proteomes" id="UP000828390">
    <property type="component" value="Unassembled WGS sequence"/>
</dbReference>
<sequence length="90" mass="10449">MMDFDGGGECFPVYPFQAAITILKNQENAQVLGRVSDLSVYESETYSKIVNNYSSYFEYEYQFRPVVEALGTNKEEPMKILIDFKHPKMF</sequence>
<keyword evidence="2" id="KW-1185">Reference proteome</keyword>
<accession>A0A9D4G8F8</accession>
<organism evidence="1 2">
    <name type="scientific">Dreissena polymorpha</name>
    <name type="common">Zebra mussel</name>
    <name type="synonym">Mytilus polymorpha</name>
    <dbReference type="NCBI Taxonomy" id="45954"/>
    <lineage>
        <taxon>Eukaryota</taxon>
        <taxon>Metazoa</taxon>
        <taxon>Spiralia</taxon>
        <taxon>Lophotrochozoa</taxon>
        <taxon>Mollusca</taxon>
        <taxon>Bivalvia</taxon>
        <taxon>Autobranchia</taxon>
        <taxon>Heteroconchia</taxon>
        <taxon>Euheterodonta</taxon>
        <taxon>Imparidentia</taxon>
        <taxon>Neoheterodontei</taxon>
        <taxon>Myida</taxon>
        <taxon>Dreissenoidea</taxon>
        <taxon>Dreissenidae</taxon>
        <taxon>Dreissena</taxon>
    </lineage>
</organism>
<proteinExistence type="predicted"/>
<evidence type="ECO:0000313" key="2">
    <source>
        <dbReference type="Proteomes" id="UP000828390"/>
    </source>
</evidence>
<reference evidence="1" key="1">
    <citation type="journal article" date="2019" name="bioRxiv">
        <title>The Genome of the Zebra Mussel, Dreissena polymorpha: A Resource for Invasive Species Research.</title>
        <authorList>
            <person name="McCartney M.A."/>
            <person name="Auch B."/>
            <person name="Kono T."/>
            <person name="Mallez S."/>
            <person name="Zhang Y."/>
            <person name="Obille A."/>
            <person name="Becker A."/>
            <person name="Abrahante J.E."/>
            <person name="Garbe J."/>
            <person name="Badalamenti J.P."/>
            <person name="Herman A."/>
            <person name="Mangelson H."/>
            <person name="Liachko I."/>
            <person name="Sullivan S."/>
            <person name="Sone E.D."/>
            <person name="Koren S."/>
            <person name="Silverstein K.A.T."/>
            <person name="Beckman K.B."/>
            <person name="Gohl D.M."/>
        </authorList>
    </citation>
    <scope>NUCLEOTIDE SEQUENCE</scope>
    <source>
        <strain evidence="1">Duluth1</strain>
        <tissue evidence="1">Whole animal</tissue>
    </source>
</reference>
<dbReference type="EMBL" id="JAIWYP010000006">
    <property type="protein sequence ID" value="KAH3812393.1"/>
    <property type="molecule type" value="Genomic_DNA"/>
</dbReference>
<gene>
    <name evidence="1" type="ORF">DPMN_140823</name>
</gene>